<evidence type="ECO:0000256" key="8">
    <source>
        <dbReference type="ARBA" id="ARBA00023012"/>
    </source>
</evidence>
<keyword evidence="8" id="KW-0902">Two-component regulatory system</keyword>
<evidence type="ECO:0000256" key="1">
    <source>
        <dbReference type="ARBA" id="ARBA00000085"/>
    </source>
</evidence>
<feature type="domain" description="Signal transduction histidine kinase subgroup 3 dimerisation and phosphoacceptor" evidence="9">
    <location>
        <begin position="259"/>
        <end position="322"/>
    </location>
</feature>
<dbReference type="EC" id="2.7.13.3" evidence="2"/>
<reference evidence="10 11" key="1">
    <citation type="submission" date="2017-11" db="EMBL/GenBank/DDBJ databases">
        <title>Draft genome of actinobacteria isolated from guarana (Paullinia cupana (Mart.) Ducke.</title>
        <authorList>
            <person name="Siqueira K.A."/>
            <person name="Liotti R.G."/>
            <person name="Mendes T.A.O."/>
            <person name="Soares M.A."/>
        </authorList>
    </citation>
    <scope>NUCLEOTIDE SEQUENCE [LARGE SCALE GENOMIC DNA]</scope>
    <source>
        <strain evidence="10 11">193</strain>
    </source>
</reference>
<sequence length="459" mass="48392">MPRRYGPVDPLRTDVGGAFSFTRQTVETAPTPCRHATELHRVPRPGDTNSPWSRNVFLWGPCTIGPVSVQIRDVSGSLTRQSVMVAGFCLLADTLTFYGAGARAYPAVSFWCLLTGIALADAALATPARLSGAVAFAHAALAVAGALLLPGGGPLPDINDAGMLIAAYRAGAWLNGRPAVLALLYLVAGAIGARTLCGTTELTDWRSILLSAVKEALLAWLVGRYTTARGAHIAELEQRAAREREHARHELAHAIAEDRSAIARDLHDVIAHHVSAIGVHAGAARLGLSAKEASPVSTALAAVETSSRAALLDLRRLLDFLHDSPVDDARQPGLGDLDELIHVVSAAGLKANVSIEGTRQELEGSLDIAVYRVVQEMLTNALRHGDGHVDIVLRYGTSCVTVTAVNPIAASKRLVEDSPHRGLEGISSRAGMFNGFASYGPVNGGADWKTSVTFSLDGT</sequence>
<dbReference type="GO" id="GO:0000155">
    <property type="term" value="F:phosphorelay sensor kinase activity"/>
    <property type="evidence" value="ECO:0007669"/>
    <property type="project" value="InterPro"/>
</dbReference>
<evidence type="ECO:0000256" key="7">
    <source>
        <dbReference type="ARBA" id="ARBA00022840"/>
    </source>
</evidence>
<name>A0A3M0IJ96_9ACTN</name>
<keyword evidence="3" id="KW-0597">Phosphoprotein</keyword>
<dbReference type="AlphaFoldDB" id="A0A3M0IJ96"/>
<comment type="caution">
    <text evidence="10">The sequence shown here is derived from an EMBL/GenBank/DDBJ whole genome shotgun (WGS) entry which is preliminary data.</text>
</comment>
<evidence type="ECO:0000313" key="11">
    <source>
        <dbReference type="Proteomes" id="UP000270471"/>
    </source>
</evidence>
<accession>A0A3M0IJ96</accession>
<dbReference type="PANTHER" id="PTHR24421">
    <property type="entry name" value="NITRATE/NITRITE SENSOR PROTEIN NARX-RELATED"/>
    <property type="match status" value="1"/>
</dbReference>
<dbReference type="Pfam" id="PF07730">
    <property type="entry name" value="HisKA_3"/>
    <property type="match status" value="1"/>
</dbReference>
<evidence type="ECO:0000256" key="5">
    <source>
        <dbReference type="ARBA" id="ARBA00022741"/>
    </source>
</evidence>
<dbReference type="InterPro" id="IPR011712">
    <property type="entry name" value="Sig_transdc_His_kin_sub3_dim/P"/>
</dbReference>
<evidence type="ECO:0000313" key="10">
    <source>
        <dbReference type="EMBL" id="RMB86389.1"/>
    </source>
</evidence>
<comment type="catalytic activity">
    <reaction evidence="1">
        <text>ATP + protein L-histidine = ADP + protein N-phospho-L-histidine.</text>
        <dbReference type="EC" id="2.7.13.3"/>
    </reaction>
</comment>
<evidence type="ECO:0000256" key="6">
    <source>
        <dbReference type="ARBA" id="ARBA00022777"/>
    </source>
</evidence>
<evidence type="ECO:0000256" key="3">
    <source>
        <dbReference type="ARBA" id="ARBA00022553"/>
    </source>
</evidence>
<dbReference type="EMBL" id="PENI01000004">
    <property type="protein sequence ID" value="RMB86389.1"/>
    <property type="molecule type" value="Genomic_DNA"/>
</dbReference>
<keyword evidence="5" id="KW-0547">Nucleotide-binding</keyword>
<gene>
    <name evidence="10" type="ORF">CTZ28_09060</name>
</gene>
<evidence type="ECO:0000256" key="2">
    <source>
        <dbReference type="ARBA" id="ARBA00012438"/>
    </source>
</evidence>
<dbReference type="InterPro" id="IPR036890">
    <property type="entry name" value="HATPase_C_sf"/>
</dbReference>
<organism evidence="10 11">
    <name type="scientific">Streptomyces shenzhenensis</name>
    <dbReference type="NCBI Taxonomy" id="943815"/>
    <lineage>
        <taxon>Bacteria</taxon>
        <taxon>Bacillati</taxon>
        <taxon>Actinomycetota</taxon>
        <taxon>Actinomycetes</taxon>
        <taxon>Kitasatosporales</taxon>
        <taxon>Streptomycetaceae</taxon>
        <taxon>Streptomyces</taxon>
    </lineage>
</organism>
<keyword evidence="4" id="KW-0808">Transferase</keyword>
<proteinExistence type="predicted"/>
<dbReference type="Gene3D" id="3.30.565.10">
    <property type="entry name" value="Histidine kinase-like ATPase, C-terminal domain"/>
    <property type="match status" value="1"/>
</dbReference>
<dbReference type="GO" id="GO:0046983">
    <property type="term" value="F:protein dimerization activity"/>
    <property type="evidence" value="ECO:0007669"/>
    <property type="project" value="InterPro"/>
</dbReference>
<keyword evidence="7" id="KW-0067">ATP-binding</keyword>
<dbReference type="GO" id="GO:0016020">
    <property type="term" value="C:membrane"/>
    <property type="evidence" value="ECO:0007669"/>
    <property type="project" value="InterPro"/>
</dbReference>
<protein>
    <recommendedName>
        <fullName evidence="2">histidine kinase</fullName>
        <ecNumber evidence="2">2.7.13.3</ecNumber>
    </recommendedName>
</protein>
<dbReference type="Proteomes" id="UP000270471">
    <property type="component" value="Unassembled WGS sequence"/>
</dbReference>
<dbReference type="GO" id="GO:0005524">
    <property type="term" value="F:ATP binding"/>
    <property type="evidence" value="ECO:0007669"/>
    <property type="project" value="UniProtKB-KW"/>
</dbReference>
<keyword evidence="11" id="KW-1185">Reference proteome</keyword>
<dbReference type="Gene3D" id="1.20.5.1930">
    <property type="match status" value="1"/>
</dbReference>
<keyword evidence="6 10" id="KW-0418">Kinase</keyword>
<evidence type="ECO:0000259" key="9">
    <source>
        <dbReference type="Pfam" id="PF07730"/>
    </source>
</evidence>
<dbReference type="InterPro" id="IPR050482">
    <property type="entry name" value="Sensor_HK_TwoCompSys"/>
</dbReference>
<evidence type="ECO:0000256" key="4">
    <source>
        <dbReference type="ARBA" id="ARBA00022679"/>
    </source>
</evidence>
<dbReference type="PANTHER" id="PTHR24421:SF10">
    <property type="entry name" value="NITRATE_NITRITE SENSOR PROTEIN NARQ"/>
    <property type="match status" value="1"/>
</dbReference>
<dbReference type="OrthoDB" id="227596at2"/>